<gene>
    <name evidence="1" type="ORF">FVW20_00540</name>
</gene>
<proteinExistence type="predicted"/>
<sequence>MPTTSSERIFTPQRLAAMFPPERADAFFDALYGDAEDGAYDIALAFEGEHANGVEFSFRLTQRPGHCLACNLTYGLPQVFERHPVIDLPGVVAKIAGALDKAEAKLQWRLLPTREMSRTLHVIPLMVTFG</sequence>
<dbReference type="RefSeq" id="WP_196607834.1">
    <property type="nucleotide sequence ID" value="NZ_VRYY01000011.1"/>
</dbReference>
<accession>A0ABS0J0K4</accession>
<name>A0ABS0J0K4_9BACT</name>
<keyword evidence="2" id="KW-1185">Reference proteome</keyword>
<reference evidence="1 2" key="1">
    <citation type="submission" date="2019-08" db="EMBL/GenBank/DDBJ databases">
        <authorList>
            <person name="Luo N."/>
        </authorList>
    </citation>
    <scope>NUCLEOTIDE SEQUENCE [LARGE SCALE GENOMIC DNA]</scope>
    <source>
        <strain evidence="1 2">NCIMB 9442</strain>
    </source>
</reference>
<dbReference type="GO" id="GO:0003677">
    <property type="term" value="F:DNA binding"/>
    <property type="evidence" value="ECO:0007669"/>
    <property type="project" value="UniProtKB-KW"/>
</dbReference>
<protein>
    <submittedName>
        <fullName evidence="1">Pancreas/duodenum homeobox protein 1</fullName>
    </submittedName>
</protein>
<evidence type="ECO:0000313" key="1">
    <source>
        <dbReference type="EMBL" id="MBG3875551.1"/>
    </source>
</evidence>
<comment type="caution">
    <text evidence="1">The sequence shown here is derived from an EMBL/GenBank/DDBJ whole genome shotgun (WGS) entry which is preliminary data.</text>
</comment>
<dbReference type="Proteomes" id="UP001194469">
    <property type="component" value="Unassembled WGS sequence"/>
</dbReference>
<organism evidence="1 2">
    <name type="scientific">Nitratidesulfovibrio oxamicus</name>
    <dbReference type="NCBI Taxonomy" id="32016"/>
    <lineage>
        <taxon>Bacteria</taxon>
        <taxon>Pseudomonadati</taxon>
        <taxon>Thermodesulfobacteriota</taxon>
        <taxon>Desulfovibrionia</taxon>
        <taxon>Desulfovibrionales</taxon>
        <taxon>Desulfovibrionaceae</taxon>
        <taxon>Nitratidesulfovibrio</taxon>
    </lineage>
</organism>
<keyword evidence="1" id="KW-0371">Homeobox</keyword>
<dbReference type="EMBL" id="VRYY01000011">
    <property type="protein sequence ID" value="MBG3875551.1"/>
    <property type="molecule type" value="Genomic_DNA"/>
</dbReference>
<keyword evidence="1" id="KW-0238">DNA-binding</keyword>
<evidence type="ECO:0000313" key="2">
    <source>
        <dbReference type="Proteomes" id="UP001194469"/>
    </source>
</evidence>